<accession>A0A4C1YZ20</accession>
<evidence type="ECO:0000256" key="1">
    <source>
        <dbReference type="SAM" id="MobiDB-lite"/>
    </source>
</evidence>
<feature type="region of interest" description="Disordered" evidence="1">
    <location>
        <begin position="64"/>
        <end position="100"/>
    </location>
</feature>
<evidence type="ECO:0000313" key="3">
    <source>
        <dbReference type="Proteomes" id="UP000299102"/>
    </source>
</evidence>
<keyword evidence="3" id="KW-1185">Reference proteome</keyword>
<organism evidence="2 3">
    <name type="scientific">Eumeta variegata</name>
    <name type="common">Bagworm moth</name>
    <name type="synonym">Eumeta japonica</name>
    <dbReference type="NCBI Taxonomy" id="151549"/>
    <lineage>
        <taxon>Eukaryota</taxon>
        <taxon>Metazoa</taxon>
        <taxon>Ecdysozoa</taxon>
        <taxon>Arthropoda</taxon>
        <taxon>Hexapoda</taxon>
        <taxon>Insecta</taxon>
        <taxon>Pterygota</taxon>
        <taxon>Neoptera</taxon>
        <taxon>Endopterygota</taxon>
        <taxon>Lepidoptera</taxon>
        <taxon>Glossata</taxon>
        <taxon>Ditrysia</taxon>
        <taxon>Tineoidea</taxon>
        <taxon>Psychidae</taxon>
        <taxon>Oiketicinae</taxon>
        <taxon>Eumeta</taxon>
    </lineage>
</organism>
<sequence>MTELAYRGYAIHSMHILHRMDGTPVGLVWWSLTKPTTVRTSNKFSKVCGLSGISVEAPYKTGRQGKYRQGDAVGNSFRPASAPSTNACRKKQPSGAAPESIKRTAHRMLPPSSSNSQVANQNTPLGDDIKMIISDLRVVKSVGFAELVSNFHRARTGEDRLAVILAHDNLLAKLESL</sequence>
<evidence type="ECO:0000313" key="2">
    <source>
        <dbReference type="EMBL" id="GBP81566.1"/>
    </source>
</evidence>
<dbReference type="Proteomes" id="UP000299102">
    <property type="component" value="Unassembled WGS sequence"/>
</dbReference>
<dbReference type="EMBL" id="BGZK01001518">
    <property type="protein sequence ID" value="GBP81566.1"/>
    <property type="molecule type" value="Genomic_DNA"/>
</dbReference>
<proteinExistence type="predicted"/>
<comment type="caution">
    <text evidence="2">The sequence shown here is derived from an EMBL/GenBank/DDBJ whole genome shotgun (WGS) entry which is preliminary data.</text>
</comment>
<reference evidence="2 3" key="1">
    <citation type="journal article" date="2019" name="Commun. Biol.">
        <title>The bagworm genome reveals a unique fibroin gene that provides high tensile strength.</title>
        <authorList>
            <person name="Kono N."/>
            <person name="Nakamura H."/>
            <person name="Ohtoshi R."/>
            <person name="Tomita M."/>
            <person name="Numata K."/>
            <person name="Arakawa K."/>
        </authorList>
    </citation>
    <scope>NUCLEOTIDE SEQUENCE [LARGE SCALE GENOMIC DNA]</scope>
</reference>
<name>A0A4C1YZ20_EUMVA</name>
<dbReference type="AlphaFoldDB" id="A0A4C1YZ20"/>
<protein>
    <submittedName>
        <fullName evidence="2">Uncharacterized protein</fullName>
    </submittedName>
</protein>
<gene>
    <name evidence="2" type="ORF">EVAR_52465_1</name>
</gene>